<accession>A0A0F9JL44</accession>
<evidence type="ECO:0000313" key="1">
    <source>
        <dbReference type="EMBL" id="KKL99682.1"/>
    </source>
</evidence>
<organism evidence="1">
    <name type="scientific">marine sediment metagenome</name>
    <dbReference type="NCBI Taxonomy" id="412755"/>
    <lineage>
        <taxon>unclassified sequences</taxon>
        <taxon>metagenomes</taxon>
        <taxon>ecological metagenomes</taxon>
    </lineage>
</organism>
<dbReference type="EMBL" id="LAZR01017615">
    <property type="protein sequence ID" value="KKL99682.1"/>
    <property type="molecule type" value="Genomic_DNA"/>
</dbReference>
<proteinExistence type="predicted"/>
<name>A0A0F9JL44_9ZZZZ</name>
<comment type="caution">
    <text evidence="1">The sequence shown here is derived from an EMBL/GenBank/DDBJ whole genome shotgun (WGS) entry which is preliminary data.</text>
</comment>
<sequence>MADYYQYRITVEAQVGKILDKLPSEQWEFALHVCEERGMIAKLEWRLITDEGILPLLEDARRFIKLKDGRVICPWEILAGMNLVPDVELG</sequence>
<gene>
    <name evidence="1" type="ORF">LCGC14_1812000</name>
</gene>
<dbReference type="AlphaFoldDB" id="A0A0F9JL44"/>
<protein>
    <submittedName>
        <fullName evidence="1">Uncharacterized protein</fullName>
    </submittedName>
</protein>
<reference evidence="1" key="1">
    <citation type="journal article" date="2015" name="Nature">
        <title>Complex archaea that bridge the gap between prokaryotes and eukaryotes.</title>
        <authorList>
            <person name="Spang A."/>
            <person name="Saw J.H."/>
            <person name="Jorgensen S.L."/>
            <person name="Zaremba-Niedzwiedzka K."/>
            <person name="Martijn J."/>
            <person name="Lind A.E."/>
            <person name="van Eijk R."/>
            <person name="Schleper C."/>
            <person name="Guy L."/>
            <person name="Ettema T.J."/>
        </authorList>
    </citation>
    <scope>NUCLEOTIDE SEQUENCE</scope>
</reference>